<dbReference type="Proteomes" id="UP001140234">
    <property type="component" value="Unassembled WGS sequence"/>
</dbReference>
<dbReference type="EMBL" id="JANBUJ010000180">
    <property type="protein sequence ID" value="KAJ2773762.1"/>
    <property type="molecule type" value="Genomic_DNA"/>
</dbReference>
<name>A0ACC1K5A5_9FUNG</name>
<keyword evidence="2" id="KW-1185">Reference proteome</keyword>
<organism evidence="1 2">
    <name type="scientific">Coemansia nantahalensis</name>
    <dbReference type="NCBI Taxonomy" id="2789366"/>
    <lineage>
        <taxon>Eukaryota</taxon>
        <taxon>Fungi</taxon>
        <taxon>Fungi incertae sedis</taxon>
        <taxon>Zoopagomycota</taxon>
        <taxon>Kickxellomycotina</taxon>
        <taxon>Kickxellomycetes</taxon>
        <taxon>Kickxellales</taxon>
        <taxon>Kickxellaceae</taxon>
        <taxon>Coemansia</taxon>
    </lineage>
</organism>
<gene>
    <name evidence="1" type="ORF">IWQ57_001140</name>
</gene>
<sequence length="202" mass="22358">MMAVGVSQASDAPISPPPASRRSGDDAGTADRPERRSGGPTKRLTQRQFKLLPQQYVTEKFVVSQAWAMQEQKVGDADEKVTNDKGEINTDEKAAHDVYAIYPDEKAAHKEGAIYPDEKAAHDEYAIDVDENPELGECAIDIDEKPVLEECAICLDEYQLGQAVTRLPCFHAFHKGCIRKWLTKRSGECPVCKSPVIVDIDK</sequence>
<proteinExistence type="predicted"/>
<protein>
    <submittedName>
        <fullName evidence="1">Uncharacterized protein</fullName>
    </submittedName>
</protein>
<comment type="caution">
    <text evidence="1">The sequence shown here is derived from an EMBL/GenBank/DDBJ whole genome shotgun (WGS) entry which is preliminary data.</text>
</comment>
<evidence type="ECO:0000313" key="2">
    <source>
        <dbReference type="Proteomes" id="UP001140234"/>
    </source>
</evidence>
<reference evidence="1" key="1">
    <citation type="submission" date="2022-07" db="EMBL/GenBank/DDBJ databases">
        <title>Phylogenomic reconstructions and comparative analyses of Kickxellomycotina fungi.</title>
        <authorList>
            <person name="Reynolds N.K."/>
            <person name="Stajich J.E."/>
            <person name="Barry K."/>
            <person name="Grigoriev I.V."/>
            <person name="Crous P."/>
            <person name="Smith M.E."/>
        </authorList>
    </citation>
    <scope>NUCLEOTIDE SEQUENCE</scope>
    <source>
        <strain evidence="1">CBS 109366</strain>
    </source>
</reference>
<accession>A0ACC1K5A5</accession>
<evidence type="ECO:0000313" key="1">
    <source>
        <dbReference type="EMBL" id="KAJ2773762.1"/>
    </source>
</evidence>